<protein>
    <submittedName>
        <fullName evidence="2">Uncharacterized protein</fullName>
    </submittedName>
</protein>
<dbReference type="EMBL" id="JAAIUW010000004">
    <property type="protein sequence ID" value="KAF7835568.1"/>
    <property type="molecule type" value="Genomic_DNA"/>
</dbReference>
<dbReference type="Proteomes" id="UP000634136">
    <property type="component" value="Unassembled WGS sequence"/>
</dbReference>
<name>A0A834WZU0_9FABA</name>
<evidence type="ECO:0000313" key="2">
    <source>
        <dbReference type="EMBL" id="KAF7835568.1"/>
    </source>
</evidence>
<evidence type="ECO:0000313" key="3">
    <source>
        <dbReference type="Proteomes" id="UP000634136"/>
    </source>
</evidence>
<gene>
    <name evidence="2" type="ORF">G2W53_010427</name>
</gene>
<keyword evidence="3" id="KW-1185">Reference proteome</keyword>
<accession>A0A834WZU0</accession>
<dbReference type="AlphaFoldDB" id="A0A834WZU0"/>
<organism evidence="2 3">
    <name type="scientific">Senna tora</name>
    <dbReference type="NCBI Taxonomy" id="362788"/>
    <lineage>
        <taxon>Eukaryota</taxon>
        <taxon>Viridiplantae</taxon>
        <taxon>Streptophyta</taxon>
        <taxon>Embryophyta</taxon>
        <taxon>Tracheophyta</taxon>
        <taxon>Spermatophyta</taxon>
        <taxon>Magnoliopsida</taxon>
        <taxon>eudicotyledons</taxon>
        <taxon>Gunneridae</taxon>
        <taxon>Pentapetalae</taxon>
        <taxon>rosids</taxon>
        <taxon>fabids</taxon>
        <taxon>Fabales</taxon>
        <taxon>Fabaceae</taxon>
        <taxon>Caesalpinioideae</taxon>
        <taxon>Cassia clade</taxon>
        <taxon>Senna</taxon>
    </lineage>
</organism>
<reference evidence="2" key="1">
    <citation type="submission" date="2020-09" db="EMBL/GenBank/DDBJ databases">
        <title>Genome-Enabled Discovery of Anthraquinone Biosynthesis in Senna tora.</title>
        <authorList>
            <person name="Kang S.-H."/>
            <person name="Pandey R.P."/>
            <person name="Lee C.-M."/>
            <person name="Sim J.-S."/>
            <person name="Jeong J.-T."/>
            <person name="Choi B.-S."/>
            <person name="Jung M."/>
            <person name="Ginzburg D."/>
            <person name="Zhao K."/>
            <person name="Won S.Y."/>
            <person name="Oh T.-J."/>
            <person name="Yu Y."/>
            <person name="Kim N.-H."/>
            <person name="Lee O.R."/>
            <person name="Lee T.-H."/>
            <person name="Bashyal P."/>
            <person name="Kim T.-S."/>
            <person name="Lee W.-H."/>
            <person name="Kawkins C."/>
            <person name="Kim C.-K."/>
            <person name="Kim J.S."/>
            <person name="Ahn B.O."/>
            <person name="Rhee S.Y."/>
            <person name="Sohng J.K."/>
        </authorList>
    </citation>
    <scope>NUCLEOTIDE SEQUENCE</scope>
    <source>
        <tissue evidence="2">Leaf</tissue>
    </source>
</reference>
<feature type="compositionally biased region" description="Basic and acidic residues" evidence="1">
    <location>
        <begin position="78"/>
        <end position="91"/>
    </location>
</feature>
<evidence type="ECO:0000256" key="1">
    <source>
        <dbReference type="SAM" id="MobiDB-lite"/>
    </source>
</evidence>
<proteinExistence type="predicted"/>
<sequence>MGSVDEDWSYSKKMETEKFINHSLKPLETALVLKSSDLDEKELEQEEHVTFKMLNSIESPKDNEKCLKAKVVKEMGKKESVIGGSKDHQIDPGETPQKSPDPCIYCYLR</sequence>
<feature type="region of interest" description="Disordered" evidence="1">
    <location>
        <begin position="78"/>
        <end position="101"/>
    </location>
</feature>
<comment type="caution">
    <text evidence="2">The sequence shown here is derived from an EMBL/GenBank/DDBJ whole genome shotgun (WGS) entry which is preliminary data.</text>
</comment>